<comment type="caution">
    <text evidence="2">The sequence shown here is derived from an EMBL/GenBank/DDBJ whole genome shotgun (WGS) entry which is preliminary data.</text>
</comment>
<keyword evidence="1" id="KW-0472">Membrane</keyword>
<gene>
    <name evidence="2" type="ORF">ACFSBT_07685</name>
</gene>
<keyword evidence="1" id="KW-0812">Transmembrane</keyword>
<dbReference type="PANTHER" id="PTHR31303:SF1">
    <property type="entry name" value="CTP-DEPENDENT DIACYLGLYCEROL KINASE 1"/>
    <property type="match status" value="1"/>
</dbReference>
<protein>
    <submittedName>
        <fullName evidence="2">Dolichol kinase</fullName>
    </submittedName>
</protein>
<dbReference type="InterPro" id="IPR037997">
    <property type="entry name" value="Dgk1-like"/>
</dbReference>
<dbReference type="RefSeq" id="WP_250873114.1">
    <property type="nucleotide sequence ID" value="NZ_JALXFV010000003.1"/>
</dbReference>
<evidence type="ECO:0000313" key="2">
    <source>
        <dbReference type="EMBL" id="MFD1513154.1"/>
    </source>
</evidence>
<dbReference type="GO" id="GO:0016301">
    <property type="term" value="F:kinase activity"/>
    <property type="evidence" value="ECO:0007669"/>
    <property type="project" value="UniProtKB-KW"/>
</dbReference>
<proteinExistence type="predicted"/>
<reference evidence="2 3" key="1">
    <citation type="journal article" date="2019" name="Int. J. Syst. Evol. Microbiol.">
        <title>The Global Catalogue of Microorganisms (GCM) 10K type strain sequencing project: providing services to taxonomists for standard genome sequencing and annotation.</title>
        <authorList>
            <consortium name="The Broad Institute Genomics Platform"/>
            <consortium name="The Broad Institute Genome Sequencing Center for Infectious Disease"/>
            <person name="Wu L."/>
            <person name="Ma J."/>
        </authorList>
    </citation>
    <scope>NUCLEOTIDE SEQUENCE [LARGE SCALE GENOMIC DNA]</scope>
    <source>
        <strain evidence="2 3">CGMCC 1.12563</strain>
    </source>
</reference>
<name>A0ABD6ATR1_9EURY</name>
<dbReference type="PANTHER" id="PTHR31303">
    <property type="entry name" value="CTP-DEPENDENT DIACYLGLYCEROL KINASE 1"/>
    <property type="match status" value="1"/>
</dbReference>
<accession>A0ABD6ATR1</accession>
<feature type="transmembrane region" description="Helical" evidence="1">
    <location>
        <begin position="32"/>
        <end position="52"/>
    </location>
</feature>
<organism evidence="2 3">
    <name type="scientific">Halomarina rubra</name>
    <dbReference type="NCBI Taxonomy" id="2071873"/>
    <lineage>
        <taxon>Archaea</taxon>
        <taxon>Methanobacteriati</taxon>
        <taxon>Methanobacteriota</taxon>
        <taxon>Stenosarchaea group</taxon>
        <taxon>Halobacteria</taxon>
        <taxon>Halobacteriales</taxon>
        <taxon>Natronomonadaceae</taxon>
        <taxon>Halomarina</taxon>
    </lineage>
</organism>
<keyword evidence="3" id="KW-1185">Reference proteome</keyword>
<sequence>MVVPPEVQRRLVHATGAVVPLAYLLFDVPWRWVQLAWTLAALGGLLLEALRLSGVVQWRIYDTLTREYEQDNLAGYALYLVSMCGVAWLFPPSVVPGAAVAGMLMLALGDPVSGLLGSGELQSVKGTPVLLAMFAVCLAIALGVGLAPVPAIAGAAAATVADGVKPVVATYVIDDNLTIPPAAAVGVLLGTYLLGVA</sequence>
<dbReference type="Proteomes" id="UP001597187">
    <property type="component" value="Unassembled WGS sequence"/>
</dbReference>
<evidence type="ECO:0000313" key="3">
    <source>
        <dbReference type="Proteomes" id="UP001597187"/>
    </source>
</evidence>
<evidence type="ECO:0000256" key="1">
    <source>
        <dbReference type="SAM" id="Phobius"/>
    </source>
</evidence>
<feature type="transmembrane region" description="Helical" evidence="1">
    <location>
        <begin position="129"/>
        <end position="157"/>
    </location>
</feature>
<feature type="transmembrane region" description="Helical" evidence="1">
    <location>
        <begin position="177"/>
        <end position="196"/>
    </location>
</feature>
<keyword evidence="2" id="KW-0418">Kinase</keyword>
<dbReference type="EMBL" id="JBHUDC010000003">
    <property type="protein sequence ID" value="MFD1513154.1"/>
    <property type="molecule type" value="Genomic_DNA"/>
</dbReference>
<feature type="transmembrane region" description="Helical" evidence="1">
    <location>
        <begin position="97"/>
        <end position="117"/>
    </location>
</feature>
<keyword evidence="1" id="KW-1133">Transmembrane helix</keyword>
<keyword evidence="2" id="KW-0808">Transferase</keyword>
<feature type="transmembrane region" description="Helical" evidence="1">
    <location>
        <begin position="73"/>
        <end position="91"/>
    </location>
</feature>
<dbReference type="AlphaFoldDB" id="A0ABD6ATR1"/>